<dbReference type="EMBL" id="JAIWYP010000007">
    <property type="protein sequence ID" value="KAH3796362.1"/>
    <property type="molecule type" value="Genomic_DNA"/>
</dbReference>
<gene>
    <name evidence="1" type="ORF">DPMN_149930</name>
</gene>
<dbReference type="Proteomes" id="UP000828390">
    <property type="component" value="Unassembled WGS sequence"/>
</dbReference>
<reference evidence="1" key="1">
    <citation type="journal article" date="2019" name="bioRxiv">
        <title>The Genome of the Zebra Mussel, Dreissena polymorpha: A Resource for Invasive Species Research.</title>
        <authorList>
            <person name="McCartney M.A."/>
            <person name="Auch B."/>
            <person name="Kono T."/>
            <person name="Mallez S."/>
            <person name="Zhang Y."/>
            <person name="Obille A."/>
            <person name="Becker A."/>
            <person name="Abrahante J.E."/>
            <person name="Garbe J."/>
            <person name="Badalamenti J.P."/>
            <person name="Herman A."/>
            <person name="Mangelson H."/>
            <person name="Liachko I."/>
            <person name="Sullivan S."/>
            <person name="Sone E.D."/>
            <person name="Koren S."/>
            <person name="Silverstein K.A.T."/>
            <person name="Beckman K.B."/>
            <person name="Gohl D.M."/>
        </authorList>
    </citation>
    <scope>NUCLEOTIDE SEQUENCE</scope>
    <source>
        <strain evidence="1">Duluth1</strain>
        <tissue evidence="1">Whole animal</tissue>
    </source>
</reference>
<reference evidence="1" key="2">
    <citation type="submission" date="2020-11" db="EMBL/GenBank/DDBJ databases">
        <authorList>
            <person name="McCartney M.A."/>
            <person name="Auch B."/>
            <person name="Kono T."/>
            <person name="Mallez S."/>
            <person name="Becker A."/>
            <person name="Gohl D.M."/>
            <person name="Silverstein K.A.T."/>
            <person name="Koren S."/>
            <person name="Bechman K.B."/>
            <person name="Herman A."/>
            <person name="Abrahante J.E."/>
            <person name="Garbe J."/>
        </authorList>
    </citation>
    <scope>NUCLEOTIDE SEQUENCE</scope>
    <source>
        <strain evidence="1">Duluth1</strain>
        <tissue evidence="1">Whole animal</tissue>
    </source>
</reference>
<name>A0A9D4FDM4_DREPO</name>
<organism evidence="1 2">
    <name type="scientific">Dreissena polymorpha</name>
    <name type="common">Zebra mussel</name>
    <name type="synonym">Mytilus polymorpha</name>
    <dbReference type="NCBI Taxonomy" id="45954"/>
    <lineage>
        <taxon>Eukaryota</taxon>
        <taxon>Metazoa</taxon>
        <taxon>Spiralia</taxon>
        <taxon>Lophotrochozoa</taxon>
        <taxon>Mollusca</taxon>
        <taxon>Bivalvia</taxon>
        <taxon>Autobranchia</taxon>
        <taxon>Heteroconchia</taxon>
        <taxon>Euheterodonta</taxon>
        <taxon>Imparidentia</taxon>
        <taxon>Neoheterodontei</taxon>
        <taxon>Myida</taxon>
        <taxon>Dreissenoidea</taxon>
        <taxon>Dreissenidae</taxon>
        <taxon>Dreissena</taxon>
    </lineage>
</organism>
<sequence>MSNIELLVENGSKELFELLRDTSIGILKLRTADCASLASEILHTLNRLTKLYLWGTYSGRCDLKLPASLQCISLMEGGCSSEWLCSLLITLSSLDHPVKCWLLKFVLQSSEENRGDVSHTHISDLRSQILSHNMSNIELLVENGSQELFELLRDTSIGILNLKTAFCASLASEIL</sequence>
<evidence type="ECO:0000313" key="1">
    <source>
        <dbReference type="EMBL" id="KAH3796362.1"/>
    </source>
</evidence>
<comment type="caution">
    <text evidence="1">The sequence shown here is derived from an EMBL/GenBank/DDBJ whole genome shotgun (WGS) entry which is preliminary data.</text>
</comment>
<accession>A0A9D4FDM4</accession>
<evidence type="ECO:0000313" key="2">
    <source>
        <dbReference type="Proteomes" id="UP000828390"/>
    </source>
</evidence>
<protein>
    <submittedName>
        <fullName evidence="1">Uncharacterized protein</fullName>
    </submittedName>
</protein>
<dbReference type="AlphaFoldDB" id="A0A9D4FDM4"/>
<keyword evidence="2" id="KW-1185">Reference proteome</keyword>
<proteinExistence type="predicted"/>